<feature type="region of interest" description="Disordered" evidence="1">
    <location>
        <begin position="1"/>
        <end position="27"/>
    </location>
</feature>
<name>A0A8J6AF17_GALPY</name>
<keyword evidence="4" id="KW-1185">Reference proteome</keyword>
<dbReference type="InterPro" id="IPR053898">
    <property type="entry name" value="SHLD1_C"/>
</dbReference>
<dbReference type="EMBL" id="JAGFMF010011643">
    <property type="protein sequence ID" value="KAG8517817.1"/>
    <property type="molecule type" value="Genomic_DNA"/>
</dbReference>
<dbReference type="PANTHER" id="PTHR36863">
    <property type="entry name" value="SHIELDIN COMPLEX SUBUNIT 1"/>
    <property type="match status" value="1"/>
</dbReference>
<evidence type="ECO:0000313" key="4">
    <source>
        <dbReference type="Proteomes" id="UP000700334"/>
    </source>
</evidence>
<dbReference type="GO" id="GO:0045830">
    <property type="term" value="P:positive regulation of isotype switching"/>
    <property type="evidence" value="ECO:0007669"/>
    <property type="project" value="TreeGrafter"/>
</dbReference>
<evidence type="ECO:0000256" key="1">
    <source>
        <dbReference type="SAM" id="MobiDB-lite"/>
    </source>
</evidence>
<feature type="compositionally biased region" description="Polar residues" evidence="1">
    <location>
        <begin position="14"/>
        <end position="26"/>
    </location>
</feature>
<dbReference type="Pfam" id="PF15021">
    <property type="entry name" value="SHLD1_C"/>
    <property type="match status" value="1"/>
</dbReference>
<dbReference type="Proteomes" id="UP000700334">
    <property type="component" value="Unassembled WGS sequence"/>
</dbReference>
<accession>A0A8J6AF17</accession>
<evidence type="ECO:0000259" key="2">
    <source>
        <dbReference type="Pfam" id="PF15021"/>
    </source>
</evidence>
<reference evidence="3" key="1">
    <citation type="journal article" date="2021" name="Evol. Appl.">
        <title>The genome of the Pyrenean desman and the effects of bottlenecks and inbreeding on the genomic landscape of an endangered species.</title>
        <authorList>
            <person name="Escoda L."/>
            <person name="Castresana J."/>
        </authorList>
    </citation>
    <scope>NUCLEOTIDE SEQUENCE</scope>
    <source>
        <strain evidence="3">IBE-C5619</strain>
    </source>
</reference>
<evidence type="ECO:0000313" key="3">
    <source>
        <dbReference type="EMBL" id="KAG8517817.1"/>
    </source>
</evidence>
<dbReference type="GO" id="GO:0035861">
    <property type="term" value="C:site of double-strand break"/>
    <property type="evidence" value="ECO:0007669"/>
    <property type="project" value="TreeGrafter"/>
</dbReference>
<sequence>MSAAEVTMAVQEATPGSQPEESSTLDLPSAYDVRDYVLQRPSQDADSGAFSTLESFSFPCSSDVDPAVTKQCPTSPWSRLEQGGHRSAECVSWQDGVALKQGSGWFWADGSGVLMTPPIYTRVQHRCAHLRMPTLECSQHHRCAHLRMPTLECSQHHRYSSNPNIEHSDSWTSKHFCLDPSLQGQQETKAEDDTLRESLDRFYEMFSHPQPASRNPLSTSVCRCLTQKVDELRGQENLPQYALRSFQMARVIFSRDGCSALQKHSRAAHFYPCKERRVSVDRETPTPGLSKDVIHFLLQQNVMKDEGPMPSDESRQ</sequence>
<feature type="domain" description="Shieldin complex subunit 1 C-terminal" evidence="2">
    <location>
        <begin position="185"/>
        <end position="304"/>
    </location>
</feature>
<dbReference type="GO" id="GO:2001034">
    <property type="term" value="P:positive regulation of double-strand break repair via nonhomologous end joining"/>
    <property type="evidence" value="ECO:0007669"/>
    <property type="project" value="TreeGrafter"/>
</dbReference>
<dbReference type="InterPro" id="IPR027821">
    <property type="entry name" value="SHLD1"/>
</dbReference>
<dbReference type="OrthoDB" id="9446682at2759"/>
<protein>
    <submittedName>
        <fullName evidence="3">Shieldin complex subunit 1</fullName>
    </submittedName>
</protein>
<comment type="caution">
    <text evidence="3">The sequence shown here is derived from an EMBL/GenBank/DDBJ whole genome shotgun (WGS) entry which is preliminary data.</text>
</comment>
<dbReference type="PANTHER" id="PTHR36863:SF1">
    <property type="entry name" value="SHIELDIN COMPLEX SUBUNIT 1"/>
    <property type="match status" value="1"/>
</dbReference>
<proteinExistence type="predicted"/>
<dbReference type="AlphaFoldDB" id="A0A8J6AF17"/>
<gene>
    <name evidence="3" type="ORF">J0S82_020478</name>
</gene>
<dbReference type="GO" id="GO:2000042">
    <property type="term" value="P:negative regulation of double-strand break repair via homologous recombination"/>
    <property type="evidence" value="ECO:0007669"/>
    <property type="project" value="TreeGrafter"/>
</dbReference>
<organism evidence="3 4">
    <name type="scientific">Galemys pyrenaicus</name>
    <name type="common">Iberian desman</name>
    <name type="synonym">Pyrenean desman</name>
    <dbReference type="NCBI Taxonomy" id="202257"/>
    <lineage>
        <taxon>Eukaryota</taxon>
        <taxon>Metazoa</taxon>
        <taxon>Chordata</taxon>
        <taxon>Craniata</taxon>
        <taxon>Vertebrata</taxon>
        <taxon>Euteleostomi</taxon>
        <taxon>Mammalia</taxon>
        <taxon>Eutheria</taxon>
        <taxon>Laurasiatheria</taxon>
        <taxon>Eulipotyphla</taxon>
        <taxon>Talpidae</taxon>
        <taxon>Galemys</taxon>
    </lineage>
</organism>